<accession>A0A557SFU7</accession>
<dbReference type="Proteomes" id="UP000316649">
    <property type="component" value="Unassembled WGS sequence"/>
</dbReference>
<reference evidence="2 3" key="1">
    <citation type="submission" date="2019-07" db="EMBL/GenBank/DDBJ databases">
        <title>The pathways for chlorine oxyanion respiration interact through the shared metabolite chlorate.</title>
        <authorList>
            <person name="Barnum T.P."/>
            <person name="Cheng Y."/>
            <person name="Hill K.A."/>
            <person name="Lucas L.N."/>
            <person name="Carlson H.K."/>
            <person name="Coates J.D."/>
        </authorList>
    </citation>
    <scope>NUCLEOTIDE SEQUENCE [LARGE SCALE GENOMIC DNA]</scope>
    <source>
        <strain evidence="2 3">BK-1</strain>
    </source>
</reference>
<evidence type="ECO:0000313" key="3">
    <source>
        <dbReference type="Proteomes" id="UP000316649"/>
    </source>
</evidence>
<comment type="caution">
    <text evidence="2">The sequence shown here is derived from an EMBL/GenBank/DDBJ whole genome shotgun (WGS) entry which is preliminary data.</text>
</comment>
<dbReference type="PANTHER" id="PTHR35562">
    <property type="entry name" value="DNA ENDONUCLEASE SMRA-RELATED"/>
    <property type="match status" value="1"/>
</dbReference>
<dbReference type="AlphaFoldDB" id="A0A557SFU7"/>
<dbReference type="InterPro" id="IPR002625">
    <property type="entry name" value="Smr_dom"/>
</dbReference>
<dbReference type="PANTHER" id="PTHR35562:SF2">
    <property type="entry name" value="DNA ENDONUCLEASE SMRA-RELATED"/>
    <property type="match status" value="1"/>
</dbReference>
<dbReference type="SUPFAM" id="SSF160443">
    <property type="entry name" value="SMR domain-like"/>
    <property type="match status" value="1"/>
</dbReference>
<dbReference type="OrthoDB" id="9808881at2"/>
<dbReference type="PROSITE" id="PS50828">
    <property type="entry name" value="SMR"/>
    <property type="match status" value="1"/>
</dbReference>
<evidence type="ECO:0000259" key="1">
    <source>
        <dbReference type="PROSITE" id="PS50828"/>
    </source>
</evidence>
<proteinExistence type="predicted"/>
<keyword evidence="3" id="KW-1185">Reference proteome</keyword>
<feature type="domain" description="Smr" evidence="1">
    <location>
        <begin position="95"/>
        <end position="176"/>
    </location>
</feature>
<protein>
    <submittedName>
        <fullName evidence="2">DNA mismatch repair protein MutS</fullName>
    </submittedName>
</protein>
<dbReference type="InterPro" id="IPR036063">
    <property type="entry name" value="Smr_dom_sf"/>
</dbReference>
<dbReference type="RefSeq" id="WP_144358289.1">
    <property type="nucleotide sequence ID" value="NZ_VMNH01000006.1"/>
</dbReference>
<dbReference type="Pfam" id="PF01713">
    <property type="entry name" value="Smr"/>
    <property type="match status" value="1"/>
</dbReference>
<gene>
    <name evidence="2" type="ORF">FHP88_06840</name>
</gene>
<sequence>MNSEEPDNHETVDALFQKEMEDAVPHEHDKTTPYKPKLKPIPLPLNPKAMGDDLSDHFVDLNLETGEELEFIRPGIQHRLFQELRRGRIPPESILDLHGLRVIEARKALAGFLAHAIRYRLRVIQIIHGKGSRSEDQQPILKQKINQWLRQRDEVLAFCSAPHFDGGTGAVYVLLSRKGFREDHWR</sequence>
<evidence type="ECO:0000313" key="2">
    <source>
        <dbReference type="EMBL" id="TVO76273.1"/>
    </source>
</evidence>
<organism evidence="2 3">
    <name type="scientific">Sedimenticola selenatireducens</name>
    <dbReference type="NCBI Taxonomy" id="191960"/>
    <lineage>
        <taxon>Bacteria</taxon>
        <taxon>Pseudomonadati</taxon>
        <taxon>Pseudomonadota</taxon>
        <taxon>Gammaproteobacteria</taxon>
        <taxon>Chromatiales</taxon>
        <taxon>Sedimenticolaceae</taxon>
        <taxon>Sedimenticola</taxon>
    </lineage>
</organism>
<dbReference type="Gene3D" id="3.30.1370.110">
    <property type="match status" value="1"/>
</dbReference>
<name>A0A557SFU7_9GAMM</name>
<dbReference type="SMART" id="SM00463">
    <property type="entry name" value="SMR"/>
    <property type="match status" value="1"/>
</dbReference>
<dbReference type="EMBL" id="VMNH01000006">
    <property type="protein sequence ID" value="TVO76273.1"/>
    <property type="molecule type" value="Genomic_DNA"/>
</dbReference>